<protein>
    <submittedName>
        <fullName evidence="2">Uncharacterized protein</fullName>
    </submittedName>
</protein>
<feature type="compositionally biased region" description="Basic and acidic residues" evidence="1">
    <location>
        <begin position="27"/>
        <end position="37"/>
    </location>
</feature>
<dbReference type="EMBL" id="JAVRRG010000264">
    <property type="protein sequence ID" value="KAK5075631.1"/>
    <property type="molecule type" value="Genomic_DNA"/>
</dbReference>
<organism evidence="2 3">
    <name type="scientific">Lithohypha guttulata</name>
    <dbReference type="NCBI Taxonomy" id="1690604"/>
    <lineage>
        <taxon>Eukaryota</taxon>
        <taxon>Fungi</taxon>
        <taxon>Dikarya</taxon>
        <taxon>Ascomycota</taxon>
        <taxon>Pezizomycotina</taxon>
        <taxon>Eurotiomycetes</taxon>
        <taxon>Chaetothyriomycetidae</taxon>
        <taxon>Chaetothyriales</taxon>
        <taxon>Trichomeriaceae</taxon>
        <taxon>Lithohypha</taxon>
    </lineage>
</organism>
<feature type="region of interest" description="Disordered" evidence="1">
    <location>
        <begin position="13"/>
        <end position="69"/>
    </location>
</feature>
<feature type="compositionally biased region" description="Polar residues" evidence="1">
    <location>
        <begin position="13"/>
        <end position="26"/>
    </location>
</feature>
<evidence type="ECO:0000256" key="1">
    <source>
        <dbReference type="SAM" id="MobiDB-lite"/>
    </source>
</evidence>
<evidence type="ECO:0000313" key="2">
    <source>
        <dbReference type="EMBL" id="KAK5075631.1"/>
    </source>
</evidence>
<accession>A0ABR0JV86</accession>
<proteinExistence type="predicted"/>
<comment type="caution">
    <text evidence="2">The sequence shown here is derived from an EMBL/GenBank/DDBJ whole genome shotgun (WGS) entry which is preliminary data.</text>
</comment>
<reference evidence="2 3" key="1">
    <citation type="submission" date="2023-08" db="EMBL/GenBank/DDBJ databases">
        <title>Black Yeasts Isolated from many extreme environments.</title>
        <authorList>
            <person name="Coleine C."/>
            <person name="Stajich J.E."/>
            <person name="Selbmann L."/>
        </authorList>
    </citation>
    <scope>NUCLEOTIDE SEQUENCE [LARGE SCALE GENOMIC DNA]</scope>
    <source>
        <strain evidence="2 3">CCFEE 5885</strain>
    </source>
</reference>
<keyword evidence="3" id="KW-1185">Reference proteome</keyword>
<dbReference type="Proteomes" id="UP001345013">
    <property type="component" value="Unassembled WGS sequence"/>
</dbReference>
<name>A0ABR0JV86_9EURO</name>
<evidence type="ECO:0000313" key="3">
    <source>
        <dbReference type="Proteomes" id="UP001345013"/>
    </source>
</evidence>
<gene>
    <name evidence="2" type="ORF">LTR24_010036</name>
</gene>
<sequence>MTAWDMLVRNSCSDRNQTSTANSALRNETHVATHDIDGQDDISSSNARMETHAEKRVRPTPAPEDNTADVARTVDDSPLLGVEVNVPSNLSGAQAQARILQKMEAAGTGVPDIDCCCMDLFKGEKDFKRWRPLYQMLLDENESVQSLHHARALARLCCRSVLSEAMKSKLESTLEYYTDLLARSRVRNNAAYAIALRLAGIQDGLAGSKDNTSLHLANEFFDLDADIYLSASKSLRDKYSHLYQDLRHLSILDLKASDEPSEWVDNRDEHRKRLDAQLLEGQRAEKIYAMFRGCREVVLELRNLIDVSQYASSLKPWLYHKGHTHARSHFERTNTIMLAQRISDLLRSNVQRIARHVSWCHSSALVSLVFDAIGLIVAQEFHERGQLCGLANDDIPNRLTAATSVLEVDVTSTDKGNTEVNINHKLLQAIWMCDRSQPLFAPQGLHIGPCKAKQCWELLGQSVTQFDQTTSLVAPTALPRKLEPHTSDDVSMLSSSTKSSFQKFRRLSDRLRRTSSTITAATALSKWSGHMSVDSTTPEKVLGVGADALGPTLPVEEHRRLDEEAFRSMRGIVV</sequence>